<gene>
    <name evidence="1" type="ORF">LCGC14_0765110</name>
</gene>
<dbReference type="AlphaFoldDB" id="A0A0F9T729"/>
<organism evidence="1">
    <name type="scientific">marine sediment metagenome</name>
    <dbReference type="NCBI Taxonomy" id="412755"/>
    <lineage>
        <taxon>unclassified sequences</taxon>
        <taxon>metagenomes</taxon>
        <taxon>ecological metagenomes</taxon>
    </lineage>
</organism>
<protein>
    <submittedName>
        <fullName evidence="1">Uncharacterized protein</fullName>
    </submittedName>
</protein>
<evidence type="ECO:0000313" key="1">
    <source>
        <dbReference type="EMBL" id="KKN37273.1"/>
    </source>
</evidence>
<reference evidence="1" key="1">
    <citation type="journal article" date="2015" name="Nature">
        <title>Complex archaea that bridge the gap between prokaryotes and eukaryotes.</title>
        <authorList>
            <person name="Spang A."/>
            <person name="Saw J.H."/>
            <person name="Jorgensen S.L."/>
            <person name="Zaremba-Niedzwiedzka K."/>
            <person name="Martijn J."/>
            <person name="Lind A.E."/>
            <person name="van Eijk R."/>
            <person name="Schleper C."/>
            <person name="Guy L."/>
            <person name="Ettema T.J."/>
        </authorList>
    </citation>
    <scope>NUCLEOTIDE SEQUENCE</scope>
</reference>
<sequence length="81" mass="8909">MNESEAIDRILVSLKKVPETQLLIIELANSAPRKDGGLDYEALASIQPEVNMAIAEAKMYGSHTLVAVDTLKRLDAREEDV</sequence>
<name>A0A0F9T729_9ZZZZ</name>
<dbReference type="EMBL" id="LAZR01001905">
    <property type="protein sequence ID" value="KKN37273.1"/>
    <property type="molecule type" value="Genomic_DNA"/>
</dbReference>
<proteinExistence type="predicted"/>
<accession>A0A0F9T729</accession>
<comment type="caution">
    <text evidence="1">The sequence shown here is derived from an EMBL/GenBank/DDBJ whole genome shotgun (WGS) entry which is preliminary data.</text>
</comment>